<keyword evidence="4" id="KW-0762">Sugar transport</keyword>
<evidence type="ECO:0000259" key="3">
    <source>
        <dbReference type="PROSITE" id="PS50893"/>
    </source>
</evidence>
<dbReference type="SMART" id="SM00382">
    <property type="entry name" value="AAA"/>
    <property type="match status" value="2"/>
</dbReference>
<proteinExistence type="predicted"/>
<dbReference type="InterPro" id="IPR003439">
    <property type="entry name" value="ABC_transporter-like_ATP-bd"/>
</dbReference>
<name>A0A1I4V1Y2_9BACT</name>
<dbReference type="InterPro" id="IPR050107">
    <property type="entry name" value="ABC_carbohydrate_import_ATPase"/>
</dbReference>
<dbReference type="PROSITE" id="PS50893">
    <property type="entry name" value="ABC_TRANSPORTER_2"/>
    <property type="match status" value="2"/>
</dbReference>
<feature type="domain" description="ABC transporter" evidence="3">
    <location>
        <begin position="246"/>
        <end position="487"/>
    </location>
</feature>
<dbReference type="RefSeq" id="WP_093395608.1">
    <property type="nucleotide sequence ID" value="NZ_FOUU01000007.1"/>
</dbReference>
<dbReference type="Pfam" id="PF00005">
    <property type="entry name" value="ABC_tran"/>
    <property type="match status" value="2"/>
</dbReference>
<evidence type="ECO:0000256" key="2">
    <source>
        <dbReference type="ARBA" id="ARBA00022840"/>
    </source>
</evidence>
<dbReference type="Gene3D" id="3.40.50.300">
    <property type="entry name" value="P-loop containing nucleotide triphosphate hydrolases"/>
    <property type="match status" value="2"/>
</dbReference>
<evidence type="ECO:0000313" key="5">
    <source>
        <dbReference type="Proteomes" id="UP000199611"/>
    </source>
</evidence>
<dbReference type="PANTHER" id="PTHR43790:SF4">
    <property type="entry name" value="GUANOSINE IMPORT ATP-BINDING PROTEIN NUPO"/>
    <property type="match status" value="1"/>
</dbReference>
<dbReference type="EMBL" id="FOUU01000007">
    <property type="protein sequence ID" value="SFM95010.1"/>
    <property type="molecule type" value="Genomic_DNA"/>
</dbReference>
<sequence length="489" mass="54226">MNVTLKGIHKFYGKVHANRGITVTFRQGTIHGILGENGAGKSTLMKILAGYVPRSDGTILIEGQPADYSSPQEALKHGIGMLYQDPLDFPALTALQNFTIGQPSAPFLSPEKKFKKIFQELAGHFNFSIQPDSLLENLSLGERQQLEIIRLVAAGAQLIILDEPTTGISVHQKEALFSALKQLASAGKTIVLVSHKLEDVMALCSEVSVLRQGECVGHMTAPFDKETLLKHMFGRVPAPVSRCIVEKGSSLLWMEGVSAVWKNIRIRRCSFRVKEGEIVGIAGLEGSGQAVLLRTAAGLIQPVEGNIYWRREQITGRERRFFKNKGIFFVPADRIQEGLFPDLTLQEHYALTFFEESLIIPHKGSKEVASERVRTFSIKGRESQRVTELSGGNQQRLMLSLLPTDPQLLLLEHPTRGLDIESASWLWKHLQRLSSKGAAIVFTSGDLDEIFSVAHRVVVFFEGRIVLDENVDHVSVKDVQKAMAGVFRD</sequence>
<organism evidence="4 5">
    <name type="scientific">Thermodesulforhabdus norvegica</name>
    <dbReference type="NCBI Taxonomy" id="39841"/>
    <lineage>
        <taxon>Bacteria</taxon>
        <taxon>Pseudomonadati</taxon>
        <taxon>Thermodesulfobacteriota</taxon>
        <taxon>Syntrophobacteria</taxon>
        <taxon>Syntrophobacterales</taxon>
        <taxon>Thermodesulforhabdaceae</taxon>
        <taxon>Thermodesulforhabdus</taxon>
    </lineage>
</organism>
<dbReference type="STRING" id="39841.SAMN05660836_02090"/>
<gene>
    <name evidence="4" type="ORF">SAMN05660836_02090</name>
</gene>
<dbReference type="CDD" id="cd03216">
    <property type="entry name" value="ABC_Carb_Monos_I"/>
    <property type="match status" value="1"/>
</dbReference>
<dbReference type="SUPFAM" id="SSF52540">
    <property type="entry name" value="P-loop containing nucleoside triphosphate hydrolases"/>
    <property type="match status" value="2"/>
</dbReference>
<keyword evidence="2 4" id="KW-0067">ATP-binding</keyword>
<dbReference type="CDD" id="cd03215">
    <property type="entry name" value="ABC_Carb_Monos_II"/>
    <property type="match status" value="1"/>
</dbReference>
<keyword evidence="5" id="KW-1185">Reference proteome</keyword>
<dbReference type="Proteomes" id="UP000199611">
    <property type="component" value="Unassembled WGS sequence"/>
</dbReference>
<keyword evidence="4" id="KW-0813">Transport</keyword>
<reference evidence="4 5" key="1">
    <citation type="submission" date="2016-10" db="EMBL/GenBank/DDBJ databases">
        <authorList>
            <person name="de Groot N.N."/>
        </authorList>
    </citation>
    <scope>NUCLEOTIDE SEQUENCE [LARGE SCALE GENOMIC DNA]</scope>
    <source>
        <strain evidence="4 5">DSM 9990</strain>
    </source>
</reference>
<dbReference type="GO" id="GO:0016887">
    <property type="term" value="F:ATP hydrolysis activity"/>
    <property type="evidence" value="ECO:0007669"/>
    <property type="project" value="InterPro"/>
</dbReference>
<dbReference type="PANTHER" id="PTHR43790">
    <property type="entry name" value="CARBOHYDRATE TRANSPORT ATP-BINDING PROTEIN MG119-RELATED"/>
    <property type="match status" value="1"/>
</dbReference>
<keyword evidence="1" id="KW-0547">Nucleotide-binding</keyword>
<dbReference type="AlphaFoldDB" id="A0A1I4V1Y2"/>
<dbReference type="InterPro" id="IPR027417">
    <property type="entry name" value="P-loop_NTPase"/>
</dbReference>
<protein>
    <submittedName>
        <fullName evidence="4">Simple sugar transport system ATP-binding protein</fullName>
    </submittedName>
</protein>
<dbReference type="InterPro" id="IPR003593">
    <property type="entry name" value="AAA+_ATPase"/>
</dbReference>
<dbReference type="OrthoDB" id="9809450at2"/>
<accession>A0A1I4V1Y2</accession>
<evidence type="ECO:0000313" key="4">
    <source>
        <dbReference type="EMBL" id="SFM95010.1"/>
    </source>
</evidence>
<feature type="domain" description="ABC transporter" evidence="3">
    <location>
        <begin position="3"/>
        <end position="237"/>
    </location>
</feature>
<evidence type="ECO:0000256" key="1">
    <source>
        <dbReference type="ARBA" id="ARBA00022741"/>
    </source>
</evidence>
<dbReference type="GO" id="GO:0005524">
    <property type="term" value="F:ATP binding"/>
    <property type="evidence" value="ECO:0007669"/>
    <property type="project" value="UniProtKB-KW"/>
</dbReference>